<feature type="transmembrane region" description="Helical" evidence="5">
    <location>
        <begin position="294"/>
        <end position="314"/>
    </location>
</feature>
<organism evidence="6 7">
    <name type="scientific">Babesia caballi</name>
    <dbReference type="NCBI Taxonomy" id="5871"/>
    <lineage>
        <taxon>Eukaryota</taxon>
        <taxon>Sar</taxon>
        <taxon>Alveolata</taxon>
        <taxon>Apicomplexa</taxon>
        <taxon>Aconoidasida</taxon>
        <taxon>Piroplasmida</taxon>
        <taxon>Babesiidae</taxon>
        <taxon>Babesia</taxon>
    </lineage>
</organism>
<keyword evidence="3 5" id="KW-1133">Transmembrane helix</keyword>
<evidence type="ECO:0000256" key="3">
    <source>
        <dbReference type="ARBA" id="ARBA00022989"/>
    </source>
</evidence>
<reference evidence="6 7" key="1">
    <citation type="submission" date="2021-06" db="EMBL/GenBank/DDBJ databases">
        <title>Genome sequence of Babesia caballi.</title>
        <authorList>
            <person name="Yamagishi J."/>
            <person name="Kidaka T."/>
            <person name="Ochi A."/>
        </authorList>
    </citation>
    <scope>NUCLEOTIDE SEQUENCE [LARGE SCALE GENOMIC DNA]</scope>
    <source>
        <strain evidence="6">USDA-D6B2</strain>
    </source>
</reference>
<evidence type="ECO:0000256" key="2">
    <source>
        <dbReference type="ARBA" id="ARBA00022692"/>
    </source>
</evidence>
<comment type="subcellular location">
    <subcellularLocation>
        <location evidence="1">Membrane</location>
        <topology evidence="1">Multi-pass membrane protein</topology>
    </subcellularLocation>
</comment>
<dbReference type="EMBL" id="BPLF01000004">
    <property type="protein sequence ID" value="GIX65111.1"/>
    <property type="molecule type" value="Genomic_DNA"/>
</dbReference>
<dbReference type="Pfam" id="PF02535">
    <property type="entry name" value="Zip"/>
    <property type="match status" value="1"/>
</dbReference>
<dbReference type="InterPro" id="IPR003689">
    <property type="entry name" value="ZIP"/>
</dbReference>
<keyword evidence="2 5" id="KW-0812">Transmembrane</keyword>
<feature type="transmembrane region" description="Helical" evidence="5">
    <location>
        <begin position="6"/>
        <end position="23"/>
    </location>
</feature>
<keyword evidence="7" id="KW-1185">Reference proteome</keyword>
<evidence type="ECO:0000313" key="6">
    <source>
        <dbReference type="EMBL" id="GIX65111.1"/>
    </source>
</evidence>
<feature type="transmembrane region" description="Helical" evidence="5">
    <location>
        <begin position="231"/>
        <end position="251"/>
    </location>
</feature>
<keyword evidence="4 5" id="KW-0472">Membrane</keyword>
<evidence type="ECO:0000313" key="7">
    <source>
        <dbReference type="Proteomes" id="UP001497744"/>
    </source>
</evidence>
<evidence type="ECO:0000256" key="5">
    <source>
        <dbReference type="SAM" id="Phobius"/>
    </source>
</evidence>
<evidence type="ECO:0000256" key="4">
    <source>
        <dbReference type="ARBA" id="ARBA00023136"/>
    </source>
</evidence>
<gene>
    <name evidence="6" type="ORF">BcabD6B2_45460</name>
</gene>
<accession>A0AAV4M166</accession>
<dbReference type="AlphaFoldDB" id="A0AAV4M166"/>
<dbReference type="Proteomes" id="UP001497744">
    <property type="component" value="Unassembled WGS sequence"/>
</dbReference>
<protein>
    <submittedName>
        <fullName evidence="6">ZIP domain-containing protein, putative</fullName>
    </submittedName>
</protein>
<evidence type="ECO:0000256" key="1">
    <source>
        <dbReference type="ARBA" id="ARBA00004141"/>
    </source>
</evidence>
<dbReference type="PANTHER" id="PTHR11040">
    <property type="entry name" value="ZINC/IRON TRANSPORTER"/>
    <property type="match status" value="1"/>
</dbReference>
<dbReference type="GO" id="GO:0005385">
    <property type="term" value="F:zinc ion transmembrane transporter activity"/>
    <property type="evidence" value="ECO:0007669"/>
    <property type="project" value="TreeGrafter"/>
</dbReference>
<dbReference type="GeneID" id="94196592"/>
<feature type="transmembrane region" description="Helical" evidence="5">
    <location>
        <begin position="263"/>
        <end position="282"/>
    </location>
</feature>
<dbReference type="RefSeq" id="XP_067717180.1">
    <property type="nucleotide sequence ID" value="XM_067861079.1"/>
</dbReference>
<dbReference type="GO" id="GO:0016020">
    <property type="term" value="C:membrane"/>
    <property type="evidence" value="ECO:0007669"/>
    <property type="project" value="UniProtKB-SubCell"/>
</dbReference>
<name>A0AAV4M166_BABCB</name>
<sequence>MVALQKVGVAAIILVETLVFCYAPEITKRLSIYSGALLNEKTLNNATSGALLSLALTHLLPEGFGKDGEALQIKGIDIRGFIMGVPIVLLVTIDILAGHHCGSHALHHADVTSLGSRTNTHDIEDDIEHMHGHTHKTHVDLSHVRPYEEQGDSGSWTDWAVLSVKLKQLFTSRALYLLLTFYVHSILEGALIGTQKSAGSLWGMAFGICAHKWAECLVLNTTVTHLIQSHTLRNSCSIAFALCVPVGMFFGSLIDHDSGPVHAFVQLLAIGFFLHLSFELLTHHGSASEGISNFSLWASYFIGAVVMASVLLFVETLEHDGDEHKEQSTTCPASAAA</sequence>
<comment type="caution">
    <text evidence="6">The sequence shown here is derived from an EMBL/GenBank/DDBJ whole genome shotgun (WGS) entry which is preliminary data.</text>
</comment>
<dbReference type="PANTHER" id="PTHR11040:SF44">
    <property type="entry name" value="PROTEIN ZNTC-RELATED"/>
    <property type="match status" value="1"/>
</dbReference>
<proteinExistence type="predicted"/>